<dbReference type="InterPro" id="IPR036249">
    <property type="entry name" value="Thioredoxin-like_sf"/>
</dbReference>
<protein>
    <submittedName>
        <fullName evidence="3">Thioredoxin family protein</fullName>
    </submittedName>
</protein>
<dbReference type="SUPFAM" id="SSF52833">
    <property type="entry name" value="Thioredoxin-like"/>
    <property type="match status" value="1"/>
</dbReference>
<dbReference type="InterPro" id="IPR013766">
    <property type="entry name" value="Thioredoxin_domain"/>
</dbReference>
<dbReference type="InterPro" id="IPR012336">
    <property type="entry name" value="Thioredoxin-like_fold"/>
</dbReference>
<evidence type="ECO:0000259" key="2">
    <source>
        <dbReference type="PROSITE" id="PS51352"/>
    </source>
</evidence>
<organism evidence="3 4">
    <name type="scientific">Danxiaibacter flavus</name>
    <dbReference type="NCBI Taxonomy" id="3049108"/>
    <lineage>
        <taxon>Bacteria</taxon>
        <taxon>Pseudomonadati</taxon>
        <taxon>Bacteroidota</taxon>
        <taxon>Chitinophagia</taxon>
        <taxon>Chitinophagales</taxon>
        <taxon>Chitinophagaceae</taxon>
        <taxon>Danxiaibacter</taxon>
    </lineage>
</organism>
<gene>
    <name evidence="3" type="ORF">QTN47_25620</name>
</gene>
<keyword evidence="1" id="KW-0732">Signal</keyword>
<dbReference type="PROSITE" id="PS51352">
    <property type="entry name" value="THIOREDOXIN_2"/>
    <property type="match status" value="1"/>
</dbReference>
<accession>A0ABV3ZP11</accession>
<evidence type="ECO:0000256" key="1">
    <source>
        <dbReference type="SAM" id="SignalP"/>
    </source>
</evidence>
<evidence type="ECO:0000313" key="4">
    <source>
        <dbReference type="Proteomes" id="UP001560573"/>
    </source>
</evidence>
<feature type="domain" description="Thioredoxin" evidence="2">
    <location>
        <begin position="3"/>
        <end position="144"/>
    </location>
</feature>
<comment type="caution">
    <text evidence="3">The sequence shown here is derived from an EMBL/GenBank/DDBJ whole genome shotgun (WGS) entry which is preliminary data.</text>
</comment>
<sequence>MKKIILMACCALTFTLANGQSLLERAQKEAKEMHKLILLNFSGSDWCIPCIKMHKEFFENDDFKKAGDSLLVFLNADFPRLKKHQPDEATQKENEWLADKYNQNGAFPYTILLDGDGKVLKSWNGLPACTPAEFTREIVNNYAAYYK</sequence>
<reference evidence="3 4" key="1">
    <citation type="submission" date="2023-07" db="EMBL/GenBank/DDBJ databases">
        <authorList>
            <person name="Lian W.-H."/>
        </authorList>
    </citation>
    <scope>NUCLEOTIDE SEQUENCE [LARGE SCALE GENOMIC DNA]</scope>
    <source>
        <strain evidence="3 4">SYSU DXS3180</strain>
    </source>
</reference>
<dbReference type="RefSeq" id="WP_369332330.1">
    <property type="nucleotide sequence ID" value="NZ_JAULBC010000011.1"/>
</dbReference>
<name>A0ABV3ZP11_9BACT</name>
<keyword evidence="4" id="KW-1185">Reference proteome</keyword>
<dbReference type="EMBL" id="JAULBC010000011">
    <property type="protein sequence ID" value="MEX6690914.1"/>
    <property type="molecule type" value="Genomic_DNA"/>
</dbReference>
<dbReference type="Gene3D" id="3.40.30.10">
    <property type="entry name" value="Glutaredoxin"/>
    <property type="match status" value="1"/>
</dbReference>
<dbReference type="Pfam" id="PF13098">
    <property type="entry name" value="Thioredoxin_2"/>
    <property type="match status" value="1"/>
</dbReference>
<feature type="chain" id="PRO_5047458774" evidence="1">
    <location>
        <begin position="20"/>
        <end position="147"/>
    </location>
</feature>
<evidence type="ECO:0000313" key="3">
    <source>
        <dbReference type="EMBL" id="MEX6690914.1"/>
    </source>
</evidence>
<dbReference type="Proteomes" id="UP001560573">
    <property type="component" value="Unassembled WGS sequence"/>
</dbReference>
<feature type="signal peptide" evidence="1">
    <location>
        <begin position="1"/>
        <end position="19"/>
    </location>
</feature>
<proteinExistence type="predicted"/>